<dbReference type="OrthoDB" id="10071381at2759"/>
<dbReference type="InterPro" id="IPR039781">
    <property type="entry name" value="Rad21/Rec8-like"/>
</dbReference>
<comment type="subcellular location">
    <subcellularLocation>
        <location evidence="2">Chromosome</location>
    </subcellularLocation>
    <subcellularLocation>
        <location evidence="1">Nucleus</location>
    </subcellularLocation>
</comment>
<dbReference type="EMBL" id="CAJFCJ010000012">
    <property type="protein sequence ID" value="CAD5120172.1"/>
    <property type="molecule type" value="Genomic_DNA"/>
</dbReference>
<proteinExistence type="inferred from homology"/>
<dbReference type="Proteomes" id="UP000549394">
    <property type="component" value="Unassembled WGS sequence"/>
</dbReference>
<comment type="caution">
    <text evidence="9">The sequence shown here is derived from an EMBL/GenBank/DDBJ whole genome shotgun (WGS) entry which is preliminary data.</text>
</comment>
<evidence type="ECO:0000259" key="7">
    <source>
        <dbReference type="Pfam" id="PF04824"/>
    </source>
</evidence>
<evidence type="ECO:0000256" key="2">
    <source>
        <dbReference type="ARBA" id="ARBA00004286"/>
    </source>
</evidence>
<dbReference type="Pfam" id="PF04824">
    <property type="entry name" value="Rad21_Rec8"/>
    <property type="match status" value="1"/>
</dbReference>
<dbReference type="Pfam" id="PF04825">
    <property type="entry name" value="Rad21_Rec8_N"/>
    <property type="match status" value="1"/>
</dbReference>
<dbReference type="GO" id="GO:0003682">
    <property type="term" value="F:chromatin binding"/>
    <property type="evidence" value="ECO:0007669"/>
    <property type="project" value="TreeGrafter"/>
</dbReference>
<dbReference type="InterPro" id="IPR006909">
    <property type="entry name" value="Rad21/Rec8_C_eu"/>
</dbReference>
<feature type="region of interest" description="Disordered" evidence="6">
    <location>
        <begin position="180"/>
        <end position="228"/>
    </location>
</feature>
<evidence type="ECO:0000313" key="10">
    <source>
        <dbReference type="Proteomes" id="UP000549394"/>
    </source>
</evidence>
<feature type="domain" description="Rad21/Rec8-like protein N-terminal" evidence="8">
    <location>
        <begin position="1"/>
        <end position="102"/>
    </location>
</feature>
<evidence type="ECO:0000256" key="5">
    <source>
        <dbReference type="ARBA" id="ARBA00023242"/>
    </source>
</evidence>
<dbReference type="AlphaFoldDB" id="A0A7I8VVA7"/>
<protein>
    <submittedName>
        <fullName evidence="9">DgyrCDS8747</fullName>
    </submittedName>
</protein>
<dbReference type="InterPro" id="IPR049589">
    <property type="entry name" value="NXP1_M-like"/>
</dbReference>
<evidence type="ECO:0000256" key="4">
    <source>
        <dbReference type="ARBA" id="ARBA00022454"/>
    </source>
</evidence>
<dbReference type="InterPro" id="IPR036390">
    <property type="entry name" value="WH_DNA-bd_sf"/>
</dbReference>
<dbReference type="GO" id="GO:0008278">
    <property type="term" value="C:cohesin complex"/>
    <property type="evidence" value="ECO:0007669"/>
    <property type="project" value="InterPro"/>
</dbReference>
<feature type="domain" description="Rad21/Rec8-like protein C-terminal eukaryotic" evidence="7">
    <location>
        <begin position="553"/>
        <end position="604"/>
    </location>
</feature>
<dbReference type="InterPro" id="IPR006910">
    <property type="entry name" value="Rad21_Rec8_N"/>
</dbReference>
<evidence type="ECO:0000256" key="1">
    <source>
        <dbReference type="ARBA" id="ARBA00004123"/>
    </source>
</evidence>
<reference evidence="9 10" key="1">
    <citation type="submission" date="2020-08" db="EMBL/GenBank/DDBJ databases">
        <authorList>
            <person name="Hejnol A."/>
        </authorList>
    </citation>
    <scope>NUCLEOTIDE SEQUENCE [LARGE SCALE GENOMIC DNA]</scope>
</reference>
<organism evidence="9 10">
    <name type="scientific">Dimorphilus gyrociliatus</name>
    <dbReference type="NCBI Taxonomy" id="2664684"/>
    <lineage>
        <taxon>Eukaryota</taxon>
        <taxon>Metazoa</taxon>
        <taxon>Spiralia</taxon>
        <taxon>Lophotrochozoa</taxon>
        <taxon>Annelida</taxon>
        <taxon>Polychaeta</taxon>
        <taxon>Polychaeta incertae sedis</taxon>
        <taxon>Dinophilidae</taxon>
        <taxon>Dimorphilus</taxon>
    </lineage>
</organism>
<evidence type="ECO:0000313" key="9">
    <source>
        <dbReference type="EMBL" id="CAD5120172.1"/>
    </source>
</evidence>
<accession>A0A7I8VVA7</accession>
<dbReference type="PANTHER" id="PTHR12585:SF69">
    <property type="entry name" value="FI11703P"/>
    <property type="match status" value="1"/>
</dbReference>
<feature type="compositionally biased region" description="Acidic residues" evidence="6">
    <location>
        <begin position="196"/>
        <end position="223"/>
    </location>
</feature>
<gene>
    <name evidence="9" type="ORF">DGYR_LOCUS8301</name>
</gene>
<feature type="region of interest" description="Disordered" evidence="6">
    <location>
        <begin position="512"/>
        <end position="535"/>
    </location>
</feature>
<dbReference type="GO" id="GO:0005634">
    <property type="term" value="C:nucleus"/>
    <property type="evidence" value="ECO:0007669"/>
    <property type="project" value="UniProtKB-SubCell"/>
</dbReference>
<dbReference type="CDD" id="cd21792">
    <property type="entry name" value="Rad21_Rec8_M_NXP1-like"/>
    <property type="match status" value="1"/>
</dbReference>
<dbReference type="Gene3D" id="1.10.10.580">
    <property type="entry name" value="Structural maintenance of chromosome 1. Chain E"/>
    <property type="match status" value="1"/>
</dbReference>
<sequence>MFYAHFVLSKKGPLAKVWLAAHWDKKLTKAHVFETNINNSVQAILQPKVKMALRTSGHLLLGVVRIYSRKAKYLLADCNEAFVKIKMAFRPGMVDLPSGQQQASVAAITLPETFHDFESTMADLADFDVQAQLSVNQSKPEDITMKEDLGTISFNEFGGGDMEFDDSQMLREDFDENFLQPYSSDADKMDIGGAGADDDLGQYIGDDDPCPADDLSSDDDNNDDLGNIEHADLIGADGSGFMTHETGNIFEDPAPPSEPPKDFDMTTGAPKDTTVNQPNVTAMTDRSAVPDQTTLVTNDREAFALEPLDVTSVHGGVERRTKRKRRLIVDEQKGISSETMKLQLSDTGDISTSLDLAPPTKRLMLWKETGGVEKLFALSADPICSKTINQHFINSMVTRAIGDDDDDIRNELQVPGGFGDIETARNRASVRSSVNDRSLADVERVRHDSSVLSVPNIDQDSTLQRSREDESLAHISDLPLINDTLPPDVDINPASVGTVEDIFDMALDSVAPPSVGGDSIGGEENEEEQEERRWGKRTHQLIRMIDSKMDYSEKLSFSSLLLKNNRKQVASKFYTLLVLKKNQAINIEQDTPFGELIISRGQNFQSCMTA</sequence>
<dbReference type="PANTHER" id="PTHR12585">
    <property type="entry name" value="SCC1 / RAD21 FAMILY MEMBER"/>
    <property type="match status" value="1"/>
</dbReference>
<dbReference type="InterPro" id="IPR023093">
    <property type="entry name" value="ScpA-like_C"/>
</dbReference>
<name>A0A7I8VVA7_9ANNE</name>
<keyword evidence="5" id="KW-0539">Nucleus</keyword>
<evidence type="ECO:0000259" key="8">
    <source>
        <dbReference type="Pfam" id="PF04825"/>
    </source>
</evidence>
<keyword evidence="10" id="KW-1185">Reference proteome</keyword>
<keyword evidence="4" id="KW-0158">Chromosome</keyword>
<dbReference type="SUPFAM" id="SSF46785">
    <property type="entry name" value="Winged helix' DNA-binding domain"/>
    <property type="match status" value="1"/>
</dbReference>
<comment type="similarity">
    <text evidence="3">Belongs to the rad21 family.</text>
</comment>
<dbReference type="GO" id="GO:0007062">
    <property type="term" value="P:sister chromatid cohesion"/>
    <property type="evidence" value="ECO:0007669"/>
    <property type="project" value="InterPro"/>
</dbReference>
<evidence type="ECO:0000256" key="6">
    <source>
        <dbReference type="SAM" id="MobiDB-lite"/>
    </source>
</evidence>
<dbReference type="GO" id="GO:1990414">
    <property type="term" value="P:replication-born double-strand break repair via sister chromatid exchange"/>
    <property type="evidence" value="ECO:0007669"/>
    <property type="project" value="TreeGrafter"/>
</dbReference>
<evidence type="ECO:0000256" key="3">
    <source>
        <dbReference type="ARBA" id="ARBA00009870"/>
    </source>
</evidence>